<proteinExistence type="predicted"/>
<evidence type="ECO:0000313" key="2">
    <source>
        <dbReference type="EnsemblMetazoa" id="AMIN009877-PA"/>
    </source>
</evidence>
<reference evidence="3" key="1">
    <citation type="submission" date="2013-03" db="EMBL/GenBank/DDBJ databases">
        <title>The Genome Sequence of Anopheles minimus MINIMUS1.</title>
        <authorList>
            <consortium name="The Broad Institute Genomics Platform"/>
            <person name="Neafsey D.E."/>
            <person name="Walton C."/>
            <person name="Walker B."/>
            <person name="Young S.K."/>
            <person name="Zeng Q."/>
            <person name="Gargeya S."/>
            <person name="Fitzgerald M."/>
            <person name="Haas B."/>
            <person name="Abouelleil A."/>
            <person name="Allen A.W."/>
            <person name="Alvarado L."/>
            <person name="Arachchi H.M."/>
            <person name="Berlin A.M."/>
            <person name="Chapman S.B."/>
            <person name="Gainer-Dewar J."/>
            <person name="Goldberg J."/>
            <person name="Griggs A."/>
            <person name="Gujja S."/>
            <person name="Hansen M."/>
            <person name="Howarth C."/>
            <person name="Imamovic A."/>
            <person name="Ireland A."/>
            <person name="Larimer J."/>
            <person name="McCowan C."/>
            <person name="Murphy C."/>
            <person name="Pearson M."/>
            <person name="Poon T.W."/>
            <person name="Priest M."/>
            <person name="Roberts A."/>
            <person name="Saif S."/>
            <person name="Shea T."/>
            <person name="Sisk P."/>
            <person name="Sykes S."/>
            <person name="Wortman J."/>
            <person name="Nusbaum C."/>
            <person name="Birren B."/>
        </authorList>
    </citation>
    <scope>NUCLEOTIDE SEQUENCE [LARGE SCALE GENOMIC DNA]</scope>
    <source>
        <strain evidence="3">MINIMUS1</strain>
    </source>
</reference>
<keyword evidence="3" id="KW-1185">Reference proteome</keyword>
<evidence type="ECO:0008006" key="4">
    <source>
        <dbReference type="Google" id="ProtNLM"/>
    </source>
</evidence>
<organism evidence="2 3">
    <name type="scientific">Anopheles minimus</name>
    <dbReference type="NCBI Taxonomy" id="112268"/>
    <lineage>
        <taxon>Eukaryota</taxon>
        <taxon>Metazoa</taxon>
        <taxon>Ecdysozoa</taxon>
        <taxon>Arthropoda</taxon>
        <taxon>Hexapoda</taxon>
        <taxon>Insecta</taxon>
        <taxon>Pterygota</taxon>
        <taxon>Neoptera</taxon>
        <taxon>Endopterygota</taxon>
        <taxon>Diptera</taxon>
        <taxon>Nematocera</taxon>
        <taxon>Culicoidea</taxon>
        <taxon>Culicidae</taxon>
        <taxon>Anophelinae</taxon>
        <taxon>Anopheles</taxon>
    </lineage>
</organism>
<dbReference type="VEuPathDB" id="VectorBase:AMIN009877"/>
<evidence type="ECO:0000313" key="3">
    <source>
        <dbReference type="Proteomes" id="UP000075920"/>
    </source>
</evidence>
<dbReference type="EnsemblMetazoa" id="AMIN009877-RA">
    <property type="protein sequence ID" value="AMIN009877-PA"/>
    <property type="gene ID" value="AMIN009877"/>
</dbReference>
<feature type="region of interest" description="Disordered" evidence="1">
    <location>
        <begin position="43"/>
        <end position="66"/>
    </location>
</feature>
<protein>
    <recommendedName>
        <fullName evidence="4">DUF4806 domain-containing protein</fullName>
    </recommendedName>
</protein>
<reference evidence="2" key="2">
    <citation type="submission" date="2020-05" db="UniProtKB">
        <authorList>
            <consortium name="EnsemblMetazoa"/>
        </authorList>
    </citation>
    <scope>IDENTIFICATION</scope>
    <source>
        <strain evidence="2">MINIMUS1</strain>
    </source>
</reference>
<accession>A0A182WHM3</accession>
<evidence type="ECO:0000256" key="1">
    <source>
        <dbReference type="SAM" id="MobiDB-lite"/>
    </source>
</evidence>
<sequence>MDSQSSCLDKSGTAGECPCQQEVRALSRQLFKLTKAVVDLKKQRSTNPVEHHQRQTTVVMPSTERNEPIPLISSQQELQEATVSKQRLHEALHLLINRLFLAECSWSGRGGKVAFRQFANVLRLFEQIGGAEDPVQKSNCKMQKVVQTKEG</sequence>
<dbReference type="Proteomes" id="UP000075920">
    <property type="component" value="Unassembled WGS sequence"/>
</dbReference>
<name>A0A182WHM3_9DIPT</name>
<dbReference type="AlphaFoldDB" id="A0A182WHM3"/>